<feature type="region of interest" description="Disordered" evidence="1">
    <location>
        <begin position="120"/>
        <end position="247"/>
    </location>
</feature>
<reference evidence="2" key="1">
    <citation type="submission" date="2021-04" db="EMBL/GenBank/DDBJ databases">
        <title>Draft genome of Fusarium avenaceum strain F156N33, isolated from an atmospheric sample in Virginia.</title>
        <authorList>
            <person name="Yang S."/>
            <person name="Vinatzer B.A."/>
            <person name="Coleman J."/>
        </authorList>
    </citation>
    <scope>NUCLEOTIDE SEQUENCE</scope>
    <source>
        <strain evidence="2">F156N33</strain>
    </source>
</reference>
<organism evidence="2 3">
    <name type="scientific">Fusarium avenaceum</name>
    <dbReference type="NCBI Taxonomy" id="40199"/>
    <lineage>
        <taxon>Eukaryota</taxon>
        <taxon>Fungi</taxon>
        <taxon>Dikarya</taxon>
        <taxon>Ascomycota</taxon>
        <taxon>Pezizomycotina</taxon>
        <taxon>Sordariomycetes</taxon>
        <taxon>Hypocreomycetidae</taxon>
        <taxon>Hypocreales</taxon>
        <taxon>Nectriaceae</taxon>
        <taxon>Fusarium</taxon>
        <taxon>Fusarium tricinctum species complex</taxon>
    </lineage>
</organism>
<proteinExistence type="predicted"/>
<sequence>MSPATLQYLQSEPYQRYKNGPRPDTKMPPLDVDENGIVTLVPGELYCRWRDLRGTLCPKNKRFNSHTALNSHLKEVHKHQVAARRRGNFNFSEDQNVQDWYTEMDAGRMPSWPLRQGEEAVLEENSARDDSEPSYDGVLPAGSESSRPVDAGDIPQASRDGVLSAGTEGSVHPDNESPRSVDRGGVPQGANEPEESRPQSSVGASLSTPVKQELEVKSEPCSDDESLNLGSPLRMDLPWDANGDPDRREMRRLCDKDDTFRCHYCQEKNRECPGALSNDRCEIWSRFIPPSLYAPAPGRRPHNTKEEIDEDDFMPSVF</sequence>
<name>A0A9P7HDI6_9HYPO</name>
<feature type="compositionally biased region" description="Acidic residues" evidence="1">
    <location>
        <begin position="307"/>
        <end position="318"/>
    </location>
</feature>
<gene>
    <name evidence="2" type="ORF">KAF25_008147</name>
</gene>
<evidence type="ECO:0000313" key="3">
    <source>
        <dbReference type="Proteomes" id="UP000782241"/>
    </source>
</evidence>
<comment type="caution">
    <text evidence="2">The sequence shown here is derived from an EMBL/GenBank/DDBJ whole genome shotgun (WGS) entry which is preliminary data.</text>
</comment>
<evidence type="ECO:0000313" key="2">
    <source>
        <dbReference type="EMBL" id="KAG5664413.1"/>
    </source>
</evidence>
<evidence type="ECO:0000256" key="1">
    <source>
        <dbReference type="SAM" id="MobiDB-lite"/>
    </source>
</evidence>
<feature type="compositionally biased region" description="Polar residues" evidence="1">
    <location>
        <begin position="198"/>
        <end position="210"/>
    </location>
</feature>
<dbReference type="Proteomes" id="UP000782241">
    <property type="component" value="Unassembled WGS sequence"/>
</dbReference>
<feature type="compositionally biased region" description="Polar residues" evidence="1">
    <location>
        <begin position="1"/>
        <end position="13"/>
    </location>
</feature>
<accession>A0A9P7HDI6</accession>
<feature type="compositionally biased region" description="Basic and acidic residues" evidence="1">
    <location>
        <begin position="171"/>
        <end position="182"/>
    </location>
</feature>
<protein>
    <submittedName>
        <fullName evidence="2">Uncharacterized protein</fullName>
    </submittedName>
</protein>
<feature type="region of interest" description="Disordered" evidence="1">
    <location>
        <begin position="292"/>
        <end position="318"/>
    </location>
</feature>
<dbReference type="AlphaFoldDB" id="A0A9P7HDI6"/>
<keyword evidence="3" id="KW-1185">Reference proteome</keyword>
<dbReference type="EMBL" id="JAGPUO010000002">
    <property type="protein sequence ID" value="KAG5664413.1"/>
    <property type="molecule type" value="Genomic_DNA"/>
</dbReference>
<feature type="region of interest" description="Disordered" evidence="1">
    <location>
        <begin position="1"/>
        <end position="31"/>
    </location>
</feature>